<accession>A0A917C1A6</accession>
<dbReference type="InterPro" id="IPR038296">
    <property type="entry name" value="ParD_sf"/>
</dbReference>
<name>A0A917C1A6_9HYPH</name>
<dbReference type="Proteomes" id="UP000606044">
    <property type="component" value="Unassembled WGS sequence"/>
</dbReference>
<comment type="similarity">
    <text evidence="1">Belongs to the ParD antitoxin family.</text>
</comment>
<dbReference type="GO" id="GO:0006355">
    <property type="term" value="P:regulation of DNA-templated transcription"/>
    <property type="evidence" value="ECO:0007669"/>
    <property type="project" value="InterPro"/>
</dbReference>
<dbReference type="NCBIfam" id="TIGR02606">
    <property type="entry name" value="antidote_CC2985"/>
    <property type="match status" value="1"/>
</dbReference>
<reference evidence="3" key="1">
    <citation type="journal article" date="2014" name="Int. J. Syst. Evol. Microbiol.">
        <title>Complete genome sequence of Corynebacterium casei LMG S-19264T (=DSM 44701T), isolated from a smear-ripened cheese.</title>
        <authorList>
            <consortium name="US DOE Joint Genome Institute (JGI-PGF)"/>
            <person name="Walter F."/>
            <person name="Albersmeier A."/>
            <person name="Kalinowski J."/>
            <person name="Ruckert C."/>
        </authorList>
    </citation>
    <scope>NUCLEOTIDE SEQUENCE</scope>
    <source>
        <strain evidence="3">CCM 7897</strain>
    </source>
</reference>
<dbReference type="InterPro" id="IPR010985">
    <property type="entry name" value="Ribbon_hlx_hlx"/>
</dbReference>
<dbReference type="Pfam" id="PF03693">
    <property type="entry name" value="ParD_antitoxin"/>
    <property type="match status" value="1"/>
</dbReference>
<dbReference type="InterPro" id="IPR022789">
    <property type="entry name" value="ParD"/>
</dbReference>
<dbReference type="RefSeq" id="WP_188579315.1">
    <property type="nucleotide sequence ID" value="NZ_BMCT01000003.1"/>
</dbReference>
<proteinExistence type="inferred from homology"/>
<evidence type="ECO:0000313" key="3">
    <source>
        <dbReference type="EMBL" id="GGF65868.1"/>
    </source>
</evidence>
<evidence type="ECO:0000256" key="1">
    <source>
        <dbReference type="ARBA" id="ARBA00008580"/>
    </source>
</evidence>
<dbReference type="PANTHER" id="PTHR36582:SF2">
    <property type="entry name" value="ANTITOXIN PARD"/>
    <property type="match status" value="1"/>
</dbReference>
<reference evidence="3" key="2">
    <citation type="submission" date="2020-09" db="EMBL/GenBank/DDBJ databases">
        <authorList>
            <person name="Sun Q."/>
            <person name="Sedlacek I."/>
        </authorList>
    </citation>
    <scope>NUCLEOTIDE SEQUENCE</scope>
    <source>
        <strain evidence="3">CCM 7897</strain>
    </source>
</reference>
<evidence type="ECO:0000256" key="2">
    <source>
        <dbReference type="ARBA" id="ARBA00022649"/>
    </source>
</evidence>
<organism evidence="3 4">
    <name type="scientific">Azorhizobium oxalatiphilum</name>
    <dbReference type="NCBI Taxonomy" id="980631"/>
    <lineage>
        <taxon>Bacteria</taxon>
        <taxon>Pseudomonadati</taxon>
        <taxon>Pseudomonadota</taxon>
        <taxon>Alphaproteobacteria</taxon>
        <taxon>Hyphomicrobiales</taxon>
        <taxon>Xanthobacteraceae</taxon>
        <taxon>Azorhizobium</taxon>
    </lineage>
</organism>
<sequence>MASSYSLGPHFEGLVKRLLDSGRYANASEVVRDGLRLLEQREAVQQARLEGLRKDIDAGLEGPFEPWDVADVKAEARRRKAALKAGSRGA</sequence>
<dbReference type="Gene3D" id="6.10.10.120">
    <property type="entry name" value="Antitoxin ParD1-like"/>
    <property type="match status" value="1"/>
</dbReference>
<keyword evidence="2" id="KW-1277">Toxin-antitoxin system</keyword>
<gene>
    <name evidence="3" type="ORF">GCM10007301_26950</name>
</gene>
<evidence type="ECO:0008006" key="5">
    <source>
        <dbReference type="Google" id="ProtNLM"/>
    </source>
</evidence>
<dbReference type="AlphaFoldDB" id="A0A917C1A6"/>
<protein>
    <recommendedName>
        <fullName evidence="5">Type II toxin-antitoxin system ParD family antitoxin</fullName>
    </recommendedName>
</protein>
<dbReference type="EMBL" id="BMCT01000003">
    <property type="protein sequence ID" value="GGF65868.1"/>
    <property type="molecule type" value="Genomic_DNA"/>
</dbReference>
<comment type="caution">
    <text evidence="3">The sequence shown here is derived from an EMBL/GenBank/DDBJ whole genome shotgun (WGS) entry which is preliminary data.</text>
</comment>
<dbReference type="PANTHER" id="PTHR36582">
    <property type="entry name" value="ANTITOXIN PARD"/>
    <property type="match status" value="1"/>
</dbReference>
<keyword evidence="4" id="KW-1185">Reference proteome</keyword>
<evidence type="ECO:0000313" key="4">
    <source>
        <dbReference type="Proteomes" id="UP000606044"/>
    </source>
</evidence>
<dbReference type="SUPFAM" id="SSF47598">
    <property type="entry name" value="Ribbon-helix-helix"/>
    <property type="match status" value="1"/>
</dbReference>